<gene>
    <name evidence="1" type="ORF">SDC9_48365</name>
</gene>
<organism evidence="1">
    <name type="scientific">bioreactor metagenome</name>
    <dbReference type="NCBI Taxonomy" id="1076179"/>
    <lineage>
        <taxon>unclassified sequences</taxon>
        <taxon>metagenomes</taxon>
        <taxon>ecological metagenomes</taxon>
    </lineage>
</organism>
<dbReference type="AlphaFoldDB" id="A0A644WE70"/>
<comment type="caution">
    <text evidence="1">The sequence shown here is derived from an EMBL/GenBank/DDBJ whole genome shotgun (WGS) entry which is preliminary data.</text>
</comment>
<proteinExistence type="predicted"/>
<accession>A0A644WE70</accession>
<reference evidence="1" key="1">
    <citation type="submission" date="2019-08" db="EMBL/GenBank/DDBJ databases">
        <authorList>
            <person name="Kucharzyk K."/>
            <person name="Murdoch R.W."/>
            <person name="Higgins S."/>
            <person name="Loffler F."/>
        </authorList>
    </citation>
    <scope>NUCLEOTIDE SEQUENCE</scope>
</reference>
<dbReference type="EMBL" id="VSSQ01000846">
    <property type="protein sequence ID" value="MPM02120.1"/>
    <property type="molecule type" value="Genomic_DNA"/>
</dbReference>
<evidence type="ECO:0000313" key="1">
    <source>
        <dbReference type="EMBL" id="MPM02120.1"/>
    </source>
</evidence>
<sequence>MLYLIVGLVLAVGLSVILAPGRVGGGMEEFCRLECSEQKIRDRSVCC</sequence>
<name>A0A644WE70_9ZZZZ</name>
<protein>
    <submittedName>
        <fullName evidence="1">Uncharacterized protein</fullName>
    </submittedName>
</protein>